<organism evidence="3 4">
    <name type="scientific">Paraburkholderia terricola</name>
    <dbReference type="NCBI Taxonomy" id="169427"/>
    <lineage>
        <taxon>Bacteria</taxon>
        <taxon>Pseudomonadati</taxon>
        <taxon>Pseudomonadota</taxon>
        <taxon>Betaproteobacteria</taxon>
        <taxon>Burkholderiales</taxon>
        <taxon>Burkholderiaceae</taxon>
        <taxon>Paraburkholderia</taxon>
    </lineage>
</organism>
<evidence type="ECO:0000259" key="2">
    <source>
        <dbReference type="Pfam" id="PF13586"/>
    </source>
</evidence>
<dbReference type="AlphaFoldDB" id="A0A1M6WZ72"/>
<keyword evidence="1" id="KW-1133">Transmembrane helix</keyword>
<feature type="non-terminal residue" evidence="3">
    <location>
        <position position="1"/>
    </location>
</feature>
<dbReference type="RefSeq" id="WP_143169530.1">
    <property type="nucleotide sequence ID" value="NZ_FRAB01000051.1"/>
</dbReference>
<feature type="domain" description="Transposase DDE" evidence="2">
    <location>
        <begin position="21"/>
        <end position="99"/>
    </location>
</feature>
<accession>A0A1M6WZ72</accession>
<sequence length="109" mass="12270">VGELARQVQQATGQTVKVAFADQGYTGEEPAQAALDEGIELQVIKLSEAKKGFVLLPRRWVVERSFGWLNRFRRLARDYERLPETLAGLHFVVFSVLMLIHFAALNKSA</sequence>
<name>A0A1M6WZ72_9BURK</name>
<feature type="transmembrane region" description="Helical" evidence="1">
    <location>
        <begin position="87"/>
        <end position="105"/>
    </location>
</feature>
<dbReference type="InterPro" id="IPR025668">
    <property type="entry name" value="Tnp_DDE_dom"/>
</dbReference>
<gene>
    <name evidence="3" type="ORF">SAMN05192548_10511</name>
</gene>
<dbReference type="Pfam" id="PF13586">
    <property type="entry name" value="DDE_Tnp_1_2"/>
    <property type="match status" value="1"/>
</dbReference>
<dbReference type="PANTHER" id="PTHR30007">
    <property type="entry name" value="PHP DOMAIN PROTEIN"/>
    <property type="match status" value="1"/>
</dbReference>
<keyword evidence="1" id="KW-0812">Transmembrane</keyword>
<protein>
    <submittedName>
        <fullName evidence="3">Transposase</fullName>
    </submittedName>
</protein>
<evidence type="ECO:0000256" key="1">
    <source>
        <dbReference type="SAM" id="Phobius"/>
    </source>
</evidence>
<keyword evidence="1" id="KW-0472">Membrane</keyword>
<dbReference type="Proteomes" id="UP000184395">
    <property type="component" value="Unassembled WGS sequence"/>
</dbReference>
<evidence type="ECO:0000313" key="4">
    <source>
        <dbReference type="Proteomes" id="UP000184395"/>
    </source>
</evidence>
<evidence type="ECO:0000313" key="3">
    <source>
        <dbReference type="EMBL" id="SHK99018.1"/>
    </source>
</evidence>
<proteinExistence type="predicted"/>
<dbReference type="OrthoDB" id="5524851at2"/>
<dbReference type="EMBL" id="FRAB01000051">
    <property type="protein sequence ID" value="SHK99018.1"/>
    <property type="molecule type" value="Genomic_DNA"/>
</dbReference>
<dbReference type="STRING" id="169427.SAMN05192548_10511"/>
<reference evidence="3 4" key="1">
    <citation type="submission" date="2016-11" db="EMBL/GenBank/DDBJ databases">
        <authorList>
            <person name="Jaros S."/>
            <person name="Januszkiewicz K."/>
            <person name="Wedrychowicz H."/>
        </authorList>
    </citation>
    <scope>NUCLEOTIDE SEQUENCE [LARGE SCALE GENOMIC DNA]</scope>
    <source>
        <strain evidence="3 4">LMG 20594</strain>
    </source>
</reference>
<dbReference type="PANTHER" id="PTHR30007:SF0">
    <property type="entry name" value="TRANSPOSASE"/>
    <property type="match status" value="1"/>
</dbReference>